<dbReference type="Proteomes" id="UP001190700">
    <property type="component" value="Unassembled WGS sequence"/>
</dbReference>
<gene>
    <name evidence="2" type="ORF">CYMTET_27508</name>
</gene>
<dbReference type="EMBL" id="LGRX02015128">
    <property type="protein sequence ID" value="KAK3263705.1"/>
    <property type="molecule type" value="Genomic_DNA"/>
</dbReference>
<dbReference type="Gene3D" id="2.60.40.150">
    <property type="entry name" value="C2 domain"/>
    <property type="match status" value="2"/>
</dbReference>
<dbReference type="PANTHER" id="PTHR10774">
    <property type="entry name" value="EXTENDED SYNAPTOTAGMIN-RELATED"/>
    <property type="match status" value="1"/>
</dbReference>
<feature type="domain" description="C2" evidence="1">
    <location>
        <begin position="197"/>
        <end position="313"/>
    </location>
</feature>
<proteinExistence type="predicted"/>
<keyword evidence="3" id="KW-1185">Reference proteome</keyword>
<comment type="caution">
    <text evidence="2">The sequence shown here is derived from an EMBL/GenBank/DDBJ whole genome shotgun (WGS) entry which is preliminary data.</text>
</comment>
<accession>A0AAE0KX51</accession>
<dbReference type="SMART" id="SM00239">
    <property type="entry name" value="C2"/>
    <property type="match status" value="2"/>
</dbReference>
<evidence type="ECO:0000313" key="2">
    <source>
        <dbReference type="EMBL" id="KAK3263705.1"/>
    </source>
</evidence>
<dbReference type="InterPro" id="IPR000008">
    <property type="entry name" value="C2_dom"/>
</dbReference>
<dbReference type="PROSITE" id="PS50004">
    <property type="entry name" value="C2"/>
    <property type="match status" value="2"/>
</dbReference>
<dbReference type="PANTHER" id="PTHR10774:SF190">
    <property type="entry name" value="C2 CALCIUM_LIPID-BINDING ENDONUCLEASE_EXONUCLEASE_PHOSPHATASE-RELATED"/>
    <property type="match status" value="1"/>
</dbReference>
<dbReference type="InterPro" id="IPR035892">
    <property type="entry name" value="C2_domain_sf"/>
</dbReference>
<name>A0AAE0KX51_9CHLO</name>
<reference evidence="2 3" key="1">
    <citation type="journal article" date="2015" name="Genome Biol. Evol.">
        <title>Comparative Genomics of a Bacterivorous Green Alga Reveals Evolutionary Causalities and Consequences of Phago-Mixotrophic Mode of Nutrition.</title>
        <authorList>
            <person name="Burns J.A."/>
            <person name="Paasch A."/>
            <person name="Narechania A."/>
            <person name="Kim E."/>
        </authorList>
    </citation>
    <scope>NUCLEOTIDE SEQUENCE [LARGE SCALE GENOMIC DNA]</scope>
    <source>
        <strain evidence="2 3">PLY_AMNH</strain>
    </source>
</reference>
<feature type="non-terminal residue" evidence="2">
    <location>
        <position position="1"/>
    </location>
</feature>
<dbReference type="SUPFAM" id="SSF49562">
    <property type="entry name" value="C2 domain (Calcium/lipid-binding domain, CaLB)"/>
    <property type="match status" value="2"/>
</dbReference>
<organism evidence="2 3">
    <name type="scientific">Cymbomonas tetramitiformis</name>
    <dbReference type="NCBI Taxonomy" id="36881"/>
    <lineage>
        <taxon>Eukaryota</taxon>
        <taxon>Viridiplantae</taxon>
        <taxon>Chlorophyta</taxon>
        <taxon>Pyramimonadophyceae</taxon>
        <taxon>Pyramimonadales</taxon>
        <taxon>Pyramimonadaceae</taxon>
        <taxon>Cymbomonas</taxon>
    </lineage>
</organism>
<dbReference type="InterPro" id="IPR045050">
    <property type="entry name" value="Synaptotagmin_plant"/>
</dbReference>
<sequence length="359" mass="40197">LIKNIIRNICVWPKRGVVPIVQEVFDKQKEELEGRPAGILFINVKQAKNLPRVGAFSQKGDPMIMVNVAGSLKEKTTVKNNSIHPVWGEVLAVCVYSPLVVQFVDFEVHHGKESSSSMMCKMSYPLKLMEPFEVDSQWHHLHDMNSESAALTEAGTLQLDMMYKPFVQPKEEEKEEEEADDIVVLPTASGGEQDIANQGEVTFSKMVSGRSGALFVELNYATNLVEMDSMSSSDPTVYLSVGPKTFQSKTYEDELNPQFNEKFEFVGINPDIHPYLKVQVFDVDTLRSQRPMGEITIPMSSIVQSGQMEETWSLEKVKTGKVNMTLRWMECQVKPRAAQLSSGPSLMRAKQISSNAVSV</sequence>
<dbReference type="GO" id="GO:0008289">
    <property type="term" value="F:lipid binding"/>
    <property type="evidence" value="ECO:0007669"/>
    <property type="project" value="InterPro"/>
</dbReference>
<dbReference type="Pfam" id="PF00168">
    <property type="entry name" value="C2"/>
    <property type="match status" value="2"/>
</dbReference>
<dbReference type="AlphaFoldDB" id="A0AAE0KX51"/>
<evidence type="ECO:0000259" key="1">
    <source>
        <dbReference type="PROSITE" id="PS50004"/>
    </source>
</evidence>
<dbReference type="CDD" id="cd00030">
    <property type="entry name" value="C2"/>
    <property type="match status" value="2"/>
</dbReference>
<evidence type="ECO:0000313" key="3">
    <source>
        <dbReference type="Proteomes" id="UP001190700"/>
    </source>
</evidence>
<protein>
    <recommendedName>
        <fullName evidence="1">C2 domain-containing protein</fullName>
    </recommendedName>
</protein>
<dbReference type="GO" id="GO:0005783">
    <property type="term" value="C:endoplasmic reticulum"/>
    <property type="evidence" value="ECO:0007669"/>
    <property type="project" value="TreeGrafter"/>
</dbReference>
<feature type="domain" description="C2" evidence="1">
    <location>
        <begin position="21"/>
        <end position="139"/>
    </location>
</feature>